<keyword evidence="4 6" id="KW-0472">Membrane</keyword>
<organism evidence="8 9">
    <name type="scientific">Glarea lozoyensis (strain ATCC 20868 / MF5171)</name>
    <dbReference type="NCBI Taxonomy" id="1116229"/>
    <lineage>
        <taxon>Eukaryota</taxon>
        <taxon>Fungi</taxon>
        <taxon>Dikarya</taxon>
        <taxon>Ascomycota</taxon>
        <taxon>Pezizomycotina</taxon>
        <taxon>Leotiomycetes</taxon>
        <taxon>Helotiales</taxon>
        <taxon>Helotiaceae</taxon>
        <taxon>Glarea</taxon>
    </lineage>
</organism>
<evidence type="ECO:0000256" key="2">
    <source>
        <dbReference type="ARBA" id="ARBA00022692"/>
    </source>
</evidence>
<evidence type="ECO:0000256" key="3">
    <source>
        <dbReference type="ARBA" id="ARBA00022989"/>
    </source>
</evidence>
<evidence type="ECO:0000256" key="5">
    <source>
        <dbReference type="ARBA" id="ARBA00038359"/>
    </source>
</evidence>
<evidence type="ECO:0000313" key="8">
    <source>
        <dbReference type="EMBL" id="EPE25359.1"/>
    </source>
</evidence>
<feature type="transmembrane region" description="Helical" evidence="6">
    <location>
        <begin position="46"/>
        <end position="67"/>
    </location>
</feature>
<dbReference type="Proteomes" id="UP000016922">
    <property type="component" value="Unassembled WGS sequence"/>
</dbReference>
<feature type="transmembrane region" description="Helical" evidence="6">
    <location>
        <begin position="12"/>
        <end position="30"/>
    </location>
</feature>
<feature type="transmembrane region" description="Helical" evidence="6">
    <location>
        <begin position="178"/>
        <end position="202"/>
    </location>
</feature>
<evidence type="ECO:0000256" key="4">
    <source>
        <dbReference type="ARBA" id="ARBA00023136"/>
    </source>
</evidence>
<dbReference type="InterPro" id="IPR052337">
    <property type="entry name" value="SAT4-like"/>
</dbReference>
<keyword evidence="3 6" id="KW-1133">Transmembrane helix</keyword>
<evidence type="ECO:0000313" key="9">
    <source>
        <dbReference type="Proteomes" id="UP000016922"/>
    </source>
</evidence>
<dbReference type="PANTHER" id="PTHR33048">
    <property type="entry name" value="PTH11-LIKE INTEGRAL MEMBRANE PROTEIN (AFU_ORTHOLOGUE AFUA_5G11245)"/>
    <property type="match status" value="1"/>
</dbReference>
<evidence type="ECO:0000256" key="1">
    <source>
        <dbReference type="ARBA" id="ARBA00004141"/>
    </source>
</evidence>
<evidence type="ECO:0000256" key="6">
    <source>
        <dbReference type="SAM" id="Phobius"/>
    </source>
</evidence>
<feature type="transmembrane region" description="Helical" evidence="6">
    <location>
        <begin position="214"/>
        <end position="238"/>
    </location>
</feature>
<dbReference type="KEGG" id="glz:GLAREA_01271"/>
<dbReference type="OMA" id="VFWITEL"/>
<dbReference type="InterPro" id="IPR049326">
    <property type="entry name" value="Rhodopsin_dom_fungi"/>
</dbReference>
<reference evidence="8 9" key="1">
    <citation type="journal article" date="2013" name="BMC Genomics">
        <title>Genomics-driven discovery of the pneumocandin biosynthetic gene cluster in the fungus Glarea lozoyensis.</title>
        <authorList>
            <person name="Chen L."/>
            <person name="Yue Q."/>
            <person name="Zhang X."/>
            <person name="Xiang M."/>
            <person name="Wang C."/>
            <person name="Li S."/>
            <person name="Che Y."/>
            <person name="Ortiz-Lopez F.J."/>
            <person name="Bills G.F."/>
            <person name="Liu X."/>
            <person name="An Z."/>
        </authorList>
    </citation>
    <scope>NUCLEOTIDE SEQUENCE [LARGE SCALE GENOMIC DNA]</scope>
    <source>
        <strain evidence="9">ATCC 20868 / MF5171</strain>
    </source>
</reference>
<dbReference type="GO" id="GO:0016020">
    <property type="term" value="C:membrane"/>
    <property type="evidence" value="ECO:0007669"/>
    <property type="project" value="UniProtKB-SubCell"/>
</dbReference>
<dbReference type="RefSeq" id="XP_008086678.1">
    <property type="nucleotide sequence ID" value="XM_008088487.1"/>
</dbReference>
<gene>
    <name evidence="8" type="ORF">GLAREA_01271</name>
</gene>
<dbReference type="PANTHER" id="PTHR33048:SF157">
    <property type="entry name" value="INTEGRAL MEMBRANE PROTEIN"/>
    <property type="match status" value="1"/>
</dbReference>
<dbReference type="AlphaFoldDB" id="S3CJG8"/>
<feature type="transmembrane region" description="Helical" evidence="6">
    <location>
        <begin position="98"/>
        <end position="115"/>
    </location>
</feature>
<protein>
    <recommendedName>
        <fullName evidence="7">Rhodopsin domain-containing protein</fullName>
    </recommendedName>
</protein>
<keyword evidence="2 6" id="KW-0812">Transmembrane</keyword>
<accession>S3CJG8</accession>
<proteinExistence type="inferred from homology"/>
<dbReference type="EMBL" id="KE145371">
    <property type="protein sequence ID" value="EPE25359.1"/>
    <property type="molecule type" value="Genomic_DNA"/>
</dbReference>
<comment type="similarity">
    <text evidence="5">Belongs to the SAT4 family.</text>
</comment>
<dbReference type="HOGENOM" id="CLU_028200_14_0_1"/>
<sequence>MGLYAKFTPGEVAAAGVVFPFIGTILVALRTRARLRKLKKLAVEDYLVYVALGLLIGMGIATVVGVATKSEGYSTPKEKELKQATETSVEKVFWITELFQPLALGCIKLSFIFFYRKIFNVGPKTSIFNVVSIVSIVIMAVWMFGFFLAVLLICPGKIDRYWGPVAGRAQYCWSTTKFLYALCWSDVGTDLIILVMPIPSVLHLHITTRKKIGIACIFGMGILTVVASIIRAVFYVNLLNAEKTELATFDPNMLNTNGIYWMLVETGLALIAVNLPLLYGTVRHEGIESVIRSVRSFASIGSHTHSQHHDISSAAASITKNSGEGLSENSIELVPQGTHSKSTSKALHNDVDVEAGNINVVKTYSVHELDPHAR</sequence>
<dbReference type="GeneID" id="19460329"/>
<keyword evidence="9" id="KW-1185">Reference proteome</keyword>
<dbReference type="Pfam" id="PF20684">
    <property type="entry name" value="Fung_rhodopsin"/>
    <property type="match status" value="1"/>
</dbReference>
<evidence type="ECO:0000259" key="7">
    <source>
        <dbReference type="Pfam" id="PF20684"/>
    </source>
</evidence>
<comment type="subcellular location">
    <subcellularLocation>
        <location evidence="1">Membrane</location>
        <topology evidence="1">Multi-pass membrane protein</topology>
    </subcellularLocation>
</comment>
<feature type="transmembrane region" description="Helical" evidence="6">
    <location>
        <begin position="127"/>
        <end position="158"/>
    </location>
</feature>
<dbReference type="OrthoDB" id="5393606at2759"/>
<feature type="transmembrane region" description="Helical" evidence="6">
    <location>
        <begin position="258"/>
        <end position="279"/>
    </location>
</feature>
<name>S3CJG8_GLAL2</name>
<feature type="domain" description="Rhodopsin" evidence="7">
    <location>
        <begin position="29"/>
        <end position="281"/>
    </location>
</feature>